<reference evidence="1 2" key="1">
    <citation type="submission" date="2020-04" db="EMBL/GenBank/DDBJ databases">
        <title>Novel species.</title>
        <authorList>
            <person name="Teo W.F.A."/>
            <person name="Lipun K."/>
            <person name="Srisuk N."/>
            <person name="Duangmal K."/>
        </authorList>
    </citation>
    <scope>NUCLEOTIDE SEQUENCE [LARGE SCALE GENOMIC DNA]</scope>
    <source>
        <strain evidence="1 2">K13G38</strain>
    </source>
</reference>
<dbReference type="Proteomes" id="UP000715441">
    <property type="component" value="Unassembled WGS sequence"/>
</dbReference>
<dbReference type="RefSeq" id="WP_168518331.1">
    <property type="nucleotide sequence ID" value="NZ_JAAXLS010000014.1"/>
</dbReference>
<keyword evidence="2" id="KW-1185">Reference proteome</keyword>
<gene>
    <name evidence="1" type="ORF">HFP15_21305</name>
</gene>
<name>A0ABX1J6I2_9PSEU</name>
<comment type="caution">
    <text evidence="1">The sequence shown here is derived from an EMBL/GenBank/DDBJ whole genome shotgun (WGS) entry which is preliminary data.</text>
</comment>
<protein>
    <submittedName>
        <fullName evidence="1">Uncharacterized protein</fullName>
    </submittedName>
</protein>
<evidence type="ECO:0000313" key="2">
    <source>
        <dbReference type="Proteomes" id="UP000715441"/>
    </source>
</evidence>
<evidence type="ECO:0000313" key="1">
    <source>
        <dbReference type="EMBL" id="NKQ55425.1"/>
    </source>
</evidence>
<dbReference type="EMBL" id="JAAXLS010000014">
    <property type="protein sequence ID" value="NKQ55425.1"/>
    <property type="molecule type" value="Genomic_DNA"/>
</dbReference>
<proteinExistence type="predicted"/>
<organism evidence="1 2">
    <name type="scientific">Amycolatopsis acididurans</name>
    <dbReference type="NCBI Taxonomy" id="2724524"/>
    <lineage>
        <taxon>Bacteria</taxon>
        <taxon>Bacillati</taxon>
        <taxon>Actinomycetota</taxon>
        <taxon>Actinomycetes</taxon>
        <taxon>Pseudonocardiales</taxon>
        <taxon>Pseudonocardiaceae</taxon>
        <taxon>Amycolatopsis</taxon>
    </lineage>
</organism>
<accession>A0ABX1J6I2</accession>
<sequence>MLTFTPPLVTSPDEAWVFIASETGAVDVGRVAYSPSTDRFAVLPVEAFNPDTLLPTYTPTGQLVDGFRWATTADIDANADLFTA</sequence>